<keyword evidence="2" id="KW-1185">Reference proteome</keyword>
<accession>A0A0D3I7P0</accession>
<dbReference type="SUPFAM" id="SSF52833">
    <property type="entry name" value="Thioredoxin-like"/>
    <property type="match status" value="1"/>
</dbReference>
<dbReference type="InterPro" id="IPR036249">
    <property type="entry name" value="Thioredoxin-like_sf"/>
</dbReference>
<dbReference type="OMA" id="EERTHIW"/>
<reference evidence="1" key="2">
    <citation type="submission" date="2024-10" db="UniProtKB">
        <authorList>
            <consortium name="EnsemblProtists"/>
        </authorList>
    </citation>
    <scope>IDENTIFICATION</scope>
</reference>
<dbReference type="PaxDb" id="2903-EOD07275"/>
<reference evidence="2" key="1">
    <citation type="journal article" date="2013" name="Nature">
        <title>Pan genome of the phytoplankton Emiliania underpins its global distribution.</title>
        <authorList>
            <person name="Read B.A."/>
            <person name="Kegel J."/>
            <person name="Klute M.J."/>
            <person name="Kuo A."/>
            <person name="Lefebvre S.C."/>
            <person name="Maumus F."/>
            <person name="Mayer C."/>
            <person name="Miller J."/>
            <person name="Monier A."/>
            <person name="Salamov A."/>
            <person name="Young J."/>
            <person name="Aguilar M."/>
            <person name="Claverie J.M."/>
            <person name="Frickenhaus S."/>
            <person name="Gonzalez K."/>
            <person name="Herman E.K."/>
            <person name="Lin Y.C."/>
            <person name="Napier J."/>
            <person name="Ogata H."/>
            <person name="Sarno A.F."/>
            <person name="Shmutz J."/>
            <person name="Schroeder D."/>
            <person name="de Vargas C."/>
            <person name="Verret F."/>
            <person name="von Dassow P."/>
            <person name="Valentin K."/>
            <person name="Van de Peer Y."/>
            <person name="Wheeler G."/>
            <person name="Dacks J.B."/>
            <person name="Delwiche C.F."/>
            <person name="Dyhrman S.T."/>
            <person name="Glockner G."/>
            <person name="John U."/>
            <person name="Richards T."/>
            <person name="Worden A.Z."/>
            <person name="Zhang X."/>
            <person name="Grigoriev I.V."/>
            <person name="Allen A.E."/>
            <person name="Bidle K."/>
            <person name="Borodovsky M."/>
            <person name="Bowler C."/>
            <person name="Brownlee C."/>
            <person name="Cock J.M."/>
            <person name="Elias M."/>
            <person name="Gladyshev V.N."/>
            <person name="Groth M."/>
            <person name="Guda C."/>
            <person name="Hadaegh A."/>
            <person name="Iglesias-Rodriguez M.D."/>
            <person name="Jenkins J."/>
            <person name="Jones B.M."/>
            <person name="Lawson T."/>
            <person name="Leese F."/>
            <person name="Lindquist E."/>
            <person name="Lobanov A."/>
            <person name="Lomsadze A."/>
            <person name="Malik S.B."/>
            <person name="Marsh M.E."/>
            <person name="Mackinder L."/>
            <person name="Mock T."/>
            <person name="Mueller-Roeber B."/>
            <person name="Pagarete A."/>
            <person name="Parker M."/>
            <person name="Probert I."/>
            <person name="Quesneville H."/>
            <person name="Raines C."/>
            <person name="Rensing S.A."/>
            <person name="Riano-Pachon D.M."/>
            <person name="Richier S."/>
            <person name="Rokitta S."/>
            <person name="Shiraiwa Y."/>
            <person name="Soanes D.M."/>
            <person name="van der Giezen M."/>
            <person name="Wahlund T.M."/>
            <person name="Williams B."/>
            <person name="Wilson W."/>
            <person name="Wolfe G."/>
            <person name="Wurch L.L."/>
        </authorList>
    </citation>
    <scope>NUCLEOTIDE SEQUENCE</scope>
</reference>
<organism evidence="1 2">
    <name type="scientific">Emiliania huxleyi (strain CCMP1516)</name>
    <dbReference type="NCBI Taxonomy" id="280463"/>
    <lineage>
        <taxon>Eukaryota</taxon>
        <taxon>Haptista</taxon>
        <taxon>Haptophyta</taxon>
        <taxon>Prymnesiophyceae</taxon>
        <taxon>Isochrysidales</taxon>
        <taxon>Noelaerhabdaceae</taxon>
        <taxon>Emiliania</taxon>
    </lineage>
</organism>
<dbReference type="AlphaFoldDB" id="A0A0D3I7P0"/>
<dbReference type="eggNOG" id="ENOG502S40G">
    <property type="taxonomic scope" value="Eukaryota"/>
</dbReference>
<dbReference type="RefSeq" id="XP_005759704.1">
    <property type="nucleotide sequence ID" value="XM_005759647.1"/>
</dbReference>
<dbReference type="HOGENOM" id="CLU_614585_0_0_1"/>
<dbReference type="Gene3D" id="3.40.30.10">
    <property type="entry name" value="Glutaredoxin"/>
    <property type="match status" value="1"/>
</dbReference>
<dbReference type="EnsemblProtists" id="EOD07275">
    <property type="protein sequence ID" value="EOD07275"/>
    <property type="gene ID" value="EMIHUDRAFT_198669"/>
</dbReference>
<name>A0A0D3I7P0_EMIH1</name>
<dbReference type="GeneID" id="17253450"/>
<dbReference type="Proteomes" id="UP000013827">
    <property type="component" value="Unassembled WGS sequence"/>
</dbReference>
<dbReference type="KEGG" id="ehx:EMIHUDRAFT_198669"/>
<evidence type="ECO:0000313" key="1">
    <source>
        <dbReference type="EnsemblProtists" id="EOD07275"/>
    </source>
</evidence>
<protein>
    <submittedName>
        <fullName evidence="1">Uncharacterized protein</fullName>
    </submittedName>
</protein>
<sequence>MYGLQFAEVDHAASWQAAGLIDHFAAVHDDALMPAVFDAVESVAERLLRPDHPGGSKKIETESSFWMPLYEADGSRRAPLNALEAAAHQLHYLAFGDAPTPVIGGEWWLRGEDGDEADRGFRFHFDKDESHLKLRDEIRNPEVSSVTYLGMSGAPTLVLNQTIGHGANEMEPRLAPHGLLAHPHLNRHLIFRGDLNHGVVGPLARQTATERRRLVLLINWWRAPAPSEPRCMPMSEDAWRERGLLEQSSTAASTIAGAKAWMARRPPPSPPAAVTVPPPPAAQGRRHTWIVFEVGDGFVYQYALPHRESVDAEYSLVEWPAGTAIGPLLQMSPAGMPAVIADARPKLHLVLDGRPKLWAGLLPSWLPALHEQYGAALGFVLTDASEHAMLLRRFFGVRAQDAPTAALHNPAGNEKYAMGGQLNEAALREFVRDFLHGRLRPAKEDL</sequence>
<proteinExistence type="predicted"/>
<evidence type="ECO:0000313" key="2">
    <source>
        <dbReference type="Proteomes" id="UP000013827"/>
    </source>
</evidence>